<protein>
    <submittedName>
        <fullName evidence="6">Recombinase family protein</fullName>
    </submittedName>
</protein>
<evidence type="ECO:0000256" key="2">
    <source>
        <dbReference type="ARBA" id="ARBA00023172"/>
    </source>
</evidence>
<evidence type="ECO:0000256" key="3">
    <source>
        <dbReference type="SAM" id="Coils"/>
    </source>
</evidence>
<dbReference type="Gene3D" id="3.90.1750.20">
    <property type="entry name" value="Putative Large Serine Recombinase, Chain B, Domain 2"/>
    <property type="match status" value="1"/>
</dbReference>
<keyword evidence="2" id="KW-0233">DNA recombination</keyword>
<keyword evidence="3" id="KW-0175">Coiled coil</keyword>
<dbReference type="Proteomes" id="UP001596337">
    <property type="component" value="Unassembled WGS sequence"/>
</dbReference>
<proteinExistence type="predicted"/>
<dbReference type="InterPro" id="IPR038109">
    <property type="entry name" value="DNA_bind_recomb_sf"/>
</dbReference>
<feature type="region of interest" description="Disordered" evidence="4">
    <location>
        <begin position="164"/>
        <end position="193"/>
    </location>
</feature>
<evidence type="ECO:0000313" key="7">
    <source>
        <dbReference type="Proteomes" id="UP001596337"/>
    </source>
</evidence>
<accession>A0ABW2C3V3</accession>
<feature type="region of interest" description="Disordered" evidence="4">
    <location>
        <begin position="1"/>
        <end position="26"/>
    </location>
</feature>
<dbReference type="PROSITE" id="PS51737">
    <property type="entry name" value="RECOMBINASE_DNA_BIND"/>
    <property type="match status" value="1"/>
</dbReference>
<evidence type="ECO:0000256" key="1">
    <source>
        <dbReference type="ARBA" id="ARBA00023125"/>
    </source>
</evidence>
<comment type="caution">
    <text evidence="6">The sequence shown here is derived from an EMBL/GenBank/DDBJ whole genome shotgun (WGS) entry which is preliminary data.</text>
</comment>
<dbReference type="Pfam" id="PF00239">
    <property type="entry name" value="Resolvase"/>
    <property type="match status" value="1"/>
</dbReference>
<name>A0ABW2C3V3_9PSEU</name>
<dbReference type="CDD" id="cd00338">
    <property type="entry name" value="Ser_Recombinase"/>
    <property type="match status" value="1"/>
</dbReference>
<feature type="domain" description="Recombinase" evidence="5">
    <location>
        <begin position="187"/>
        <end position="294"/>
    </location>
</feature>
<evidence type="ECO:0000313" key="6">
    <source>
        <dbReference type="EMBL" id="MFC6870011.1"/>
    </source>
</evidence>
<organism evidence="6 7">
    <name type="scientific">Haloechinothrix salitolerans</name>
    <dbReference type="NCBI Taxonomy" id="926830"/>
    <lineage>
        <taxon>Bacteria</taxon>
        <taxon>Bacillati</taxon>
        <taxon>Actinomycetota</taxon>
        <taxon>Actinomycetes</taxon>
        <taxon>Pseudonocardiales</taxon>
        <taxon>Pseudonocardiaceae</taxon>
        <taxon>Haloechinothrix</taxon>
    </lineage>
</organism>
<dbReference type="InterPro" id="IPR036162">
    <property type="entry name" value="Resolvase-like_N_sf"/>
</dbReference>
<reference evidence="7" key="1">
    <citation type="journal article" date="2019" name="Int. J. Syst. Evol. Microbiol.">
        <title>The Global Catalogue of Microorganisms (GCM) 10K type strain sequencing project: providing services to taxonomists for standard genome sequencing and annotation.</title>
        <authorList>
            <consortium name="The Broad Institute Genomics Platform"/>
            <consortium name="The Broad Institute Genome Sequencing Center for Infectious Disease"/>
            <person name="Wu L."/>
            <person name="Ma J."/>
        </authorList>
    </citation>
    <scope>NUCLEOTIDE SEQUENCE [LARGE SCALE GENOMIC DNA]</scope>
    <source>
        <strain evidence="7">KCTC 32255</strain>
    </source>
</reference>
<dbReference type="RefSeq" id="WP_345394034.1">
    <property type="nucleotide sequence ID" value="NZ_BAABLA010000021.1"/>
</dbReference>
<dbReference type="SMART" id="SM00857">
    <property type="entry name" value="Resolvase"/>
    <property type="match status" value="1"/>
</dbReference>
<dbReference type="Pfam" id="PF07508">
    <property type="entry name" value="Recombinase"/>
    <property type="match status" value="1"/>
</dbReference>
<dbReference type="InterPro" id="IPR006119">
    <property type="entry name" value="Resolv_N"/>
</dbReference>
<keyword evidence="7" id="KW-1185">Reference proteome</keyword>
<dbReference type="EMBL" id="JBHSXX010000001">
    <property type="protein sequence ID" value="MFC6870011.1"/>
    <property type="molecule type" value="Genomic_DNA"/>
</dbReference>
<gene>
    <name evidence="6" type="ORF">ACFQGD_22985</name>
</gene>
<dbReference type="SUPFAM" id="SSF53041">
    <property type="entry name" value="Resolvase-like"/>
    <property type="match status" value="1"/>
</dbReference>
<dbReference type="InterPro" id="IPR050639">
    <property type="entry name" value="SSR_resolvase"/>
</dbReference>
<dbReference type="InterPro" id="IPR011109">
    <property type="entry name" value="DNA_bind_recombinase_dom"/>
</dbReference>
<dbReference type="PANTHER" id="PTHR30461">
    <property type="entry name" value="DNA-INVERTASE FROM LAMBDOID PROPHAGE"/>
    <property type="match status" value="1"/>
</dbReference>
<dbReference type="Gene3D" id="3.40.50.1390">
    <property type="entry name" value="Resolvase, N-terminal catalytic domain"/>
    <property type="match status" value="1"/>
</dbReference>
<sequence>MNRKRDVTAGQSADRPPVLDSYGRLSRVPETGELEKIDVQWADNRKVVDRVGAALGEELQDGLSAWKRGVRRPGWERLLERVESGESDGIVVWHTDRLFRQPRDLEKLIELGERGFKVYSAHGERDLADPDDRFILRIEVAHAARSSDDTSRRIKRRFATFRDQGRQTGGPRRFGFPGKDATWKPGPDETKADQPMVPMELVERERQAIRDAAEAILTGTSVREIARQWNKAGLRTAAGREWVQVTVRETLKRKSLGGIIEHDGKPVGRLPGDPILKQRTFERLQALFAGRKRGRVVGERYVGTGILRCGVCNTKLSAHAQSDKNTYPDGTPRATYFCNKDRRGCGRVYADVRAVDHELRVFTLRRLSDSRHAAAISAARSKVAERLAEVNDEIARCEALQRALSERLGARQMTLDSFDAANEPLAADLARLTAERLSLSGGNPEGPTEAQSVEELDEQWKAGGYAEKRAMLLSALGRDRLVIDRYQRNGKRAFDKSRLRLIEAAAPAPLADAG</sequence>
<evidence type="ECO:0000256" key="4">
    <source>
        <dbReference type="SAM" id="MobiDB-lite"/>
    </source>
</evidence>
<evidence type="ECO:0000259" key="5">
    <source>
        <dbReference type="PROSITE" id="PS51737"/>
    </source>
</evidence>
<keyword evidence="1" id="KW-0238">DNA-binding</keyword>
<feature type="coiled-coil region" evidence="3">
    <location>
        <begin position="380"/>
        <end position="407"/>
    </location>
</feature>
<dbReference type="PANTHER" id="PTHR30461:SF2">
    <property type="entry name" value="SERINE RECOMBINASE PINE-RELATED"/>
    <property type="match status" value="1"/>
</dbReference>